<keyword evidence="2" id="KW-1185">Reference proteome</keyword>
<dbReference type="InterPro" id="IPR029063">
    <property type="entry name" value="SAM-dependent_MTases_sf"/>
</dbReference>
<evidence type="ECO:0000313" key="2">
    <source>
        <dbReference type="Proteomes" id="UP001350748"/>
    </source>
</evidence>
<dbReference type="GO" id="GO:0008168">
    <property type="term" value="F:methyltransferase activity"/>
    <property type="evidence" value="ECO:0007669"/>
    <property type="project" value="UniProtKB-KW"/>
</dbReference>
<keyword evidence="1" id="KW-0489">Methyltransferase</keyword>
<sequence>MRRKLWGLPISSLPLPFRAEATRHKTLAAEIGAYERTAGFAHSAGSLPLRTLLRVERLLKGTSIFSAETGCGKSTIFFSRIAERHKVFCLDDRGEEASSVDYFINCPATRQESLDLVFGPTQITLPRYVDHVPYDLVLIDGPHGFPFPELEYYYFYPHLKTDGLLVVDDIHIPTISRLADFLSEDSMFEKVEFVGSTAIFRRTDAPVFDPLGDGWWAQDFNRRRADFLKDIYLKDGKRRAPISFEGTF</sequence>
<dbReference type="Proteomes" id="UP001350748">
    <property type="component" value="Unassembled WGS sequence"/>
</dbReference>
<comment type="caution">
    <text evidence="1">The sequence shown here is derived from an EMBL/GenBank/DDBJ whole genome shotgun (WGS) entry which is preliminary data.</text>
</comment>
<dbReference type="EMBL" id="JAZHYN010000051">
    <property type="protein sequence ID" value="MEF3367653.1"/>
    <property type="molecule type" value="Genomic_DNA"/>
</dbReference>
<dbReference type="SUPFAM" id="SSF53335">
    <property type="entry name" value="S-adenosyl-L-methionine-dependent methyltransferases"/>
    <property type="match status" value="1"/>
</dbReference>
<organism evidence="1 2">
    <name type="scientific">Methylocystis borbori</name>
    <dbReference type="NCBI Taxonomy" id="3118750"/>
    <lineage>
        <taxon>Bacteria</taxon>
        <taxon>Pseudomonadati</taxon>
        <taxon>Pseudomonadota</taxon>
        <taxon>Alphaproteobacteria</taxon>
        <taxon>Hyphomicrobiales</taxon>
        <taxon>Methylocystaceae</taxon>
        <taxon>Methylocystis</taxon>
    </lineage>
</organism>
<keyword evidence="1" id="KW-0808">Transferase</keyword>
<dbReference type="EC" id="2.1.1.-" evidence="1"/>
<reference evidence="1 2" key="1">
    <citation type="submission" date="2024-02" db="EMBL/GenBank/DDBJ databases">
        <authorList>
            <person name="Grouzdev D."/>
        </authorList>
    </citation>
    <scope>NUCLEOTIDE SEQUENCE [LARGE SCALE GENOMIC DNA]</scope>
    <source>
        <strain evidence="1 2">9N</strain>
    </source>
</reference>
<dbReference type="GO" id="GO:0032259">
    <property type="term" value="P:methylation"/>
    <property type="evidence" value="ECO:0007669"/>
    <property type="project" value="UniProtKB-KW"/>
</dbReference>
<accession>A0ABU7XJU0</accession>
<proteinExistence type="predicted"/>
<evidence type="ECO:0000313" key="1">
    <source>
        <dbReference type="EMBL" id="MEF3367653.1"/>
    </source>
</evidence>
<gene>
    <name evidence="1" type="ORF">V3H18_14025</name>
</gene>
<dbReference type="Pfam" id="PF13578">
    <property type="entry name" value="Methyltransf_24"/>
    <property type="match status" value="1"/>
</dbReference>
<name>A0ABU7XJU0_9HYPH</name>
<dbReference type="Gene3D" id="3.40.50.150">
    <property type="entry name" value="Vaccinia Virus protein VP39"/>
    <property type="match status" value="1"/>
</dbReference>
<protein>
    <submittedName>
        <fullName evidence="1">Class I SAM-dependent methyltransferase</fullName>
        <ecNumber evidence="1">2.1.1.-</ecNumber>
    </submittedName>
</protein>